<accession>A0A939DDA8</accession>
<dbReference type="GO" id="GO:0016989">
    <property type="term" value="F:sigma factor antagonist activity"/>
    <property type="evidence" value="ECO:0007669"/>
    <property type="project" value="TreeGrafter"/>
</dbReference>
<dbReference type="RefSeq" id="WP_206559424.1">
    <property type="nucleotide sequence ID" value="NZ_JAFKCZ010000004.1"/>
</dbReference>
<dbReference type="EMBL" id="JAFKCZ010000004">
    <property type="protein sequence ID" value="MBN7795970.1"/>
    <property type="molecule type" value="Genomic_DNA"/>
</dbReference>
<reference evidence="1" key="1">
    <citation type="submission" date="2021-02" db="EMBL/GenBank/DDBJ databases">
        <title>PHA producing bacteria isolated from coastal sediment in Guangdong, Shenzhen.</title>
        <authorList>
            <person name="Zheng W."/>
            <person name="Yu S."/>
            <person name="Huang Y."/>
        </authorList>
    </citation>
    <scope>NUCLEOTIDE SEQUENCE</scope>
    <source>
        <strain evidence="1">TN14-10</strain>
    </source>
</reference>
<protein>
    <recommendedName>
        <fullName evidence="3">Anti-sigma factor</fullName>
    </recommendedName>
</protein>
<proteinExistence type="predicted"/>
<dbReference type="GO" id="GO:0006417">
    <property type="term" value="P:regulation of translation"/>
    <property type="evidence" value="ECO:0007669"/>
    <property type="project" value="TreeGrafter"/>
</dbReference>
<comment type="caution">
    <text evidence="1">The sequence shown here is derived from an EMBL/GenBank/DDBJ whole genome shotgun (WGS) entry which is preliminary data.</text>
</comment>
<evidence type="ECO:0008006" key="3">
    <source>
        <dbReference type="Google" id="ProtNLM"/>
    </source>
</evidence>
<dbReference type="AlphaFoldDB" id="A0A939DDA8"/>
<dbReference type="PANTHER" id="PTHR37461">
    <property type="entry name" value="ANTI-SIGMA-K FACTOR RSKA"/>
    <property type="match status" value="1"/>
</dbReference>
<dbReference type="Proteomes" id="UP000664303">
    <property type="component" value="Unassembled WGS sequence"/>
</dbReference>
<dbReference type="PANTHER" id="PTHR37461:SF1">
    <property type="entry name" value="ANTI-SIGMA-K FACTOR RSKA"/>
    <property type="match status" value="1"/>
</dbReference>
<keyword evidence="2" id="KW-1185">Reference proteome</keyword>
<sequence>MTEHDFELLSQYLDGELGDAEAAALEQRLANEPGLRSTLDSMRRVDDDLRAALHPPGCDRVPRHVAALLEEAGAKSNVVPFPSRRGRAGVGLAVAASLLAAVGLWLAPQWQVAERGAHPADAANDLVAQALENTPSSADEWTPLDDGGQLRAVLSFAGASGQWCREYQLGRGTEQWRGVACRSRDSGAWHTQVLVEEHSAAAATGADYQPAGAGDLDTISNYIGEHATDIPLSASEESELIANDWQ</sequence>
<evidence type="ECO:0000313" key="1">
    <source>
        <dbReference type="EMBL" id="MBN7795970.1"/>
    </source>
</evidence>
<evidence type="ECO:0000313" key="2">
    <source>
        <dbReference type="Proteomes" id="UP000664303"/>
    </source>
</evidence>
<dbReference type="InterPro" id="IPR051474">
    <property type="entry name" value="Anti-sigma-K/W_factor"/>
</dbReference>
<gene>
    <name evidence="1" type="ORF">JYP50_05190</name>
</gene>
<organism evidence="1 2">
    <name type="scientific">Parahaliea mediterranea</name>
    <dbReference type="NCBI Taxonomy" id="651086"/>
    <lineage>
        <taxon>Bacteria</taxon>
        <taxon>Pseudomonadati</taxon>
        <taxon>Pseudomonadota</taxon>
        <taxon>Gammaproteobacteria</taxon>
        <taxon>Cellvibrionales</taxon>
        <taxon>Halieaceae</taxon>
        <taxon>Parahaliea</taxon>
    </lineage>
</organism>
<name>A0A939DDA8_9GAMM</name>